<organism evidence="7 8">
    <name type="scientific">Brassica campestris</name>
    <name type="common">Field mustard</name>
    <dbReference type="NCBI Taxonomy" id="3711"/>
    <lineage>
        <taxon>Eukaryota</taxon>
        <taxon>Viridiplantae</taxon>
        <taxon>Streptophyta</taxon>
        <taxon>Embryophyta</taxon>
        <taxon>Tracheophyta</taxon>
        <taxon>Spermatophyta</taxon>
        <taxon>Magnoliopsida</taxon>
        <taxon>eudicotyledons</taxon>
        <taxon>Gunneridae</taxon>
        <taxon>Pentapetalae</taxon>
        <taxon>rosids</taxon>
        <taxon>malvids</taxon>
        <taxon>Brassicales</taxon>
        <taxon>Brassicaceae</taxon>
        <taxon>Brassiceae</taxon>
        <taxon>Brassica</taxon>
    </lineage>
</organism>
<dbReference type="InterPro" id="IPR038765">
    <property type="entry name" value="Papain-like_cys_pep_sf"/>
</dbReference>
<evidence type="ECO:0000313" key="7">
    <source>
        <dbReference type="EMBL" id="RID76205.1"/>
    </source>
</evidence>
<dbReference type="PANTHER" id="PTHR48449:SF1">
    <property type="entry name" value="DUF1985 DOMAIN-CONTAINING PROTEIN"/>
    <property type="match status" value="1"/>
</dbReference>
<dbReference type="Pfam" id="PF09331">
    <property type="entry name" value="DUF1985"/>
    <property type="match status" value="1"/>
</dbReference>
<feature type="coiled-coil region" evidence="4">
    <location>
        <begin position="402"/>
        <end position="429"/>
    </location>
</feature>
<evidence type="ECO:0000256" key="5">
    <source>
        <dbReference type="SAM" id="MobiDB-lite"/>
    </source>
</evidence>
<dbReference type="PANTHER" id="PTHR48449">
    <property type="entry name" value="DUF1985 DOMAIN-CONTAINING PROTEIN"/>
    <property type="match status" value="1"/>
</dbReference>
<dbReference type="Gene3D" id="3.40.395.10">
    <property type="entry name" value="Adenoviral Proteinase, Chain A"/>
    <property type="match status" value="1"/>
</dbReference>
<evidence type="ECO:0000256" key="3">
    <source>
        <dbReference type="ARBA" id="ARBA00022801"/>
    </source>
</evidence>
<evidence type="ECO:0000256" key="1">
    <source>
        <dbReference type="ARBA" id="ARBA00005234"/>
    </source>
</evidence>
<dbReference type="PROSITE" id="PS50600">
    <property type="entry name" value="ULP_PROTEASE"/>
    <property type="match status" value="1"/>
</dbReference>
<evidence type="ECO:0000259" key="6">
    <source>
        <dbReference type="PROSITE" id="PS50600"/>
    </source>
</evidence>
<keyword evidence="2" id="KW-0645">Protease</keyword>
<dbReference type="GO" id="GO:0006508">
    <property type="term" value="P:proteolysis"/>
    <property type="evidence" value="ECO:0007669"/>
    <property type="project" value="UniProtKB-KW"/>
</dbReference>
<dbReference type="SUPFAM" id="SSF54001">
    <property type="entry name" value="Cysteine proteinases"/>
    <property type="match status" value="1"/>
</dbReference>
<dbReference type="EMBL" id="CM010629">
    <property type="protein sequence ID" value="RID76205.1"/>
    <property type="molecule type" value="Genomic_DNA"/>
</dbReference>
<proteinExistence type="inferred from homology"/>
<protein>
    <recommendedName>
        <fullName evidence="6">Ubiquitin-like protease family profile domain-containing protein</fullName>
    </recommendedName>
</protein>
<feature type="non-terminal residue" evidence="7">
    <location>
        <position position="1"/>
    </location>
</feature>
<dbReference type="InterPro" id="IPR003653">
    <property type="entry name" value="Peptidase_C48_C"/>
</dbReference>
<keyword evidence="4" id="KW-0175">Coiled coil</keyword>
<dbReference type="AlphaFoldDB" id="A0A398AFB0"/>
<comment type="similarity">
    <text evidence="1">Belongs to the peptidase C48 family.</text>
</comment>
<evidence type="ECO:0000256" key="4">
    <source>
        <dbReference type="SAM" id="Coils"/>
    </source>
</evidence>
<dbReference type="InterPro" id="IPR015410">
    <property type="entry name" value="DUF1985"/>
</dbReference>
<evidence type="ECO:0000313" key="8">
    <source>
        <dbReference type="Proteomes" id="UP000264353"/>
    </source>
</evidence>
<evidence type="ECO:0000256" key="2">
    <source>
        <dbReference type="ARBA" id="ARBA00022670"/>
    </source>
</evidence>
<dbReference type="Proteomes" id="UP000264353">
    <property type="component" value="Chromosome A2"/>
</dbReference>
<gene>
    <name evidence="7" type="ORF">BRARA_B03189</name>
</gene>
<dbReference type="Pfam" id="PF02902">
    <property type="entry name" value="Peptidase_C48"/>
    <property type="match status" value="1"/>
</dbReference>
<keyword evidence="3" id="KW-0378">Hydrolase</keyword>
<accession>A0A398AFB0</accession>
<name>A0A398AFB0_BRACM</name>
<sequence>SYLPNRLFATDRYLRKRLNIYSKPEIICRLTHILRGSRELEAIRASCFGGLFDIPAIQAPVSCKMIHSLLSRQLLCSQQYTLWPVISGNPFRFSIAEFQAVTGLPCAPLPEKYVSPDFKFRNPAKDPCWKRIIGNDSHITISELGDMLENDPFMPYERRLQLALIMIVDGVLIAHKQTARPTLKYVQMVDNVQSFLQFPWGRESFIKTIYCMKPPMDEKDPVGTLVDVLKQTSYRLTGFPLALQLVAFRAMPLLLNKIPAPPNALTLADMTEGHLPQHSSLSLSDFLSAEADPLLQVTALIETPQPPTSFPNEPADERVQYMETLIEQKHKFHTWEWPGGDVSEPLTTVQTDEESQQNKVSISKQTRLLAKKATMKRKASTRKQRRLSSYFRRTNNTTPPTTEFLAEQVMELTEKQSKLESEIEILKKKLSRRQPRIRSTHSKFEKTLNTMKSKKTNQCGELLSDHAAQNANLESADIDKSPIISQYDASRFANQTPTKPPAVEHDLYQAADTIIAGVITSINAVESSPKTPMNNNGLSLTSDHAFGDHNKNETDSGVDSPVYTDTLSLANIVPTDNHHNANSTVEPTETKLHALADHKSHISISPTTDAEPTPPNHTPHLNHHTLLSPVTKDTLSLSNIAHTHHHPNNNSALQMVTPTLRAPPIVCSAPPRFDTSPKSPPLLTTIPHRVSDVRNKDHSPPDQNLGFGKHANSPNAFAAKGPQLSTHVSASRNQVRYVSRPPEQPTIQEPLDSVLALNTKILKSTTHVAHMMFTVGEKYRDMLACEHSLFVSPWLTSYIQRKQRQFNAFFDKKKFHWDRSLSDMVLLPGQEWVTNVHTIYAPMIWSDSHWIGLAKNLPMRLVEILDPLPTLHSDTEVKQLLQPLLQMLPYAINKLATPTLSQFSGDHPFTYTRIPGLYQSTRDGDSGPVSVKFMEMHALGDPEPHMSGITDYMVDDSRKQYAMSIYKCAIPDHTDTQGTSYS</sequence>
<dbReference type="GO" id="GO:0008234">
    <property type="term" value="F:cysteine-type peptidase activity"/>
    <property type="evidence" value="ECO:0007669"/>
    <property type="project" value="InterPro"/>
</dbReference>
<reference evidence="7 8" key="1">
    <citation type="submission" date="2018-06" db="EMBL/GenBank/DDBJ databases">
        <title>WGS assembly of Brassica rapa FPsc.</title>
        <authorList>
            <person name="Bowman J."/>
            <person name="Kohchi T."/>
            <person name="Yamato K."/>
            <person name="Jenkins J."/>
            <person name="Shu S."/>
            <person name="Ishizaki K."/>
            <person name="Yamaoka S."/>
            <person name="Nishihama R."/>
            <person name="Nakamura Y."/>
            <person name="Berger F."/>
            <person name="Adam C."/>
            <person name="Aki S."/>
            <person name="Althoff F."/>
            <person name="Araki T."/>
            <person name="Arteaga-Vazquez M."/>
            <person name="Balasubrmanian S."/>
            <person name="Bauer D."/>
            <person name="Boehm C."/>
            <person name="Briginshaw L."/>
            <person name="Caballero-Perez J."/>
            <person name="Catarino B."/>
            <person name="Chen F."/>
            <person name="Chiyoda S."/>
            <person name="Chovatia M."/>
            <person name="Davies K."/>
            <person name="Delmans M."/>
            <person name="Demura T."/>
            <person name="Dierschke T."/>
            <person name="Dolan L."/>
            <person name="Dorantes-Acosta A."/>
            <person name="Eklund D."/>
            <person name="Florent S."/>
            <person name="Flores-Sandoval E."/>
            <person name="Fujiyama A."/>
            <person name="Fukuzawa H."/>
            <person name="Galik B."/>
            <person name="Grimanelli D."/>
            <person name="Grimwood J."/>
            <person name="Grossniklaus U."/>
            <person name="Hamada T."/>
            <person name="Haseloff J."/>
            <person name="Hetherington A."/>
            <person name="Higo A."/>
            <person name="Hirakawa Y."/>
            <person name="Hundley H."/>
            <person name="Ikeda Y."/>
            <person name="Inoue K."/>
            <person name="Inoue S."/>
            <person name="Ishida S."/>
            <person name="Jia Q."/>
            <person name="Kakita M."/>
            <person name="Kanazawa T."/>
            <person name="Kawai Y."/>
            <person name="Kawashima T."/>
            <person name="Kennedy M."/>
            <person name="Kinose K."/>
            <person name="Kinoshita T."/>
            <person name="Kohara Y."/>
            <person name="Koide E."/>
            <person name="Komatsu K."/>
            <person name="Kopischke S."/>
            <person name="Kubo M."/>
            <person name="Kyozuka J."/>
            <person name="Lagercrantz U."/>
            <person name="Lin S."/>
            <person name="Lindquist E."/>
            <person name="Lipzen A."/>
            <person name="Lu C."/>
            <person name="Luna E."/>
            <person name="Martienssen R."/>
            <person name="Minamino N."/>
            <person name="Mizutani M."/>
            <person name="Mizutani M."/>
            <person name="Mochizuki N."/>
            <person name="Monte I."/>
            <person name="Mosher R."/>
            <person name="Nagasaki H."/>
            <person name="Nakagami H."/>
            <person name="Naramoto S."/>
            <person name="Nishitani K."/>
            <person name="Ohtani M."/>
            <person name="Okamoto T."/>
            <person name="Okumura M."/>
            <person name="Phillips J."/>
            <person name="Pollak B."/>
            <person name="Reinders A."/>
            <person name="Roevekamp M."/>
            <person name="Sano R."/>
            <person name="Sawa S."/>
            <person name="Schmid M."/>
            <person name="Shirakawa M."/>
            <person name="Solano R."/>
            <person name="Spunde A."/>
            <person name="Suetsugu N."/>
            <person name="Sugano S."/>
            <person name="Sugiyama A."/>
            <person name="Sun R."/>
            <person name="Suzuki Y."/>
            <person name="Takenaka M."/>
            <person name="Takezawa D."/>
            <person name="Tomogane H."/>
            <person name="Tsuzuki M."/>
            <person name="Ueda T."/>
            <person name="Umeda M."/>
            <person name="Ward J."/>
            <person name="Watanabe Y."/>
            <person name="Yazaki K."/>
            <person name="Yokoyama R."/>
            <person name="Yoshitake Y."/>
            <person name="Yotsui I."/>
            <person name="Zachgo S."/>
            <person name="Schmutz J."/>
        </authorList>
    </citation>
    <scope>NUCLEOTIDE SEQUENCE [LARGE SCALE GENOMIC DNA]</scope>
    <source>
        <strain evidence="8">cv. B-3</strain>
    </source>
</reference>
<feature type="domain" description="Ubiquitin-like protease family profile" evidence="6">
    <location>
        <begin position="728"/>
        <end position="937"/>
    </location>
</feature>
<feature type="region of interest" description="Disordered" evidence="5">
    <location>
        <begin position="692"/>
        <end position="716"/>
    </location>
</feature>